<feature type="coiled-coil region" evidence="5">
    <location>
        <begin position="57"/>
        <end position="84"/>
    </location>
</feature>
<evidence type="ECO:0000259" key="6">
    <source>
        <dbReference type="Pfam" id="PF04085"/>
    </source>
</evidence>
<dbReference type="Proteomes" id="UP000034664">
    <property type="component" value="Unassembled WGS sequence"/>
</dbReference>
<protein>
    <recommendedName>
        <fullName evidence="2">Cell shape-determining protein MreC</fullName>
    </recommendedName>
    <alternativeName>
        <fullName evidence="4">Cell shape protein MreC</fullName>
    </alternativeName>
</protein>
<sequence>MNRQRIQIIPLFLFLSVVCGFLIFSDSHRITNPVRSTIERYLLKIRGNPALENNSSLDELRSKIISVEQERDLLSDENRDLRKQLQAPLPPTYNFIPSIVISKQIEESRAEMLVAAGSDEGIEADMPVVSEQILIGLVSETTPRLSHIKLLSDPEKKIAVKTDKGAQGLVMGSPELGDVTKVYLDRVLQSESLSVGDRVSTSGEDGLPPNLLIGEVSEIITQSRDPFQKAVVKLTIDPTVLKRVFVVRVE</sequence>
<dbReference type="AlphaFoldDB" id="A0A0G0TA81"/>
<dbReference type="Gene3D" id="2.40.10.350">
    <property type="entry name" value="Rod shape-determining protein MreC, domain 2"/>
    <property type="match status" value="1"/>
</dbReference>
<proteinExistence type="inferred from homology"/>
<evidence type="ECO:0000313" key="8">
    <source>
        <dbReference type="Proteomes" id="UP000034664"/>
    </source>
</evidence>
<dbReference type="Pfam" id="PF04085">
    <property type="entry name" value="MreC"/>
    <property type="match status" value="1"/>
</dbReference>
<organism evidence="7 8">
    <name type="scientific">Candidatus Roizmanbacteria bacterium GW2011_GWB1_40_7</name>
    <dbReference type="NCBI Taxonomy" id="1618482"/>
    <lineage>
        <taxon>Bacteria</taxon>
        <taxon>Candidatus Roizmaniibacteriota</taxon>
    </lineage>
</organism>
<evidence type="ECO:0000256" key="2">
    <source>
        <dbReference type="ARBA" id="ARBA00013855"/>
    </source>
</evidence>
<dbReference type="Gene3D" id="2.40.10.340">
    <property type="entry name" value="Rod shape-determining protein MreC, domain 1"/>
    <property type="match status" value="1"/>
</dbReference>
<comment type="caution">
    <text evidence="7">The sequence shown here is derived from an EMBL/GenBank/DDBJ whole genome shotgun (WGS) entry which is preliminary data.</text>
</comment>
<reference evidence="7 8" key="1">
    <citation type="journal article" date="2015" name="Nature">
        <title>rRNA introns, odd ribosomes, and small enigmatic genomes across a large radiation of phyla.</title>
        <authorList>
            <person name="Brown C.T."/>
            <person name="Hug L.A."/>
            <person name="Thomas B.C."/>
            <person name="Sharon I."/>
            <person name="Castelle C.J."/>
            <person name="Singh A."/>
            <person name="Wilkins M.J."/>
            <person name="Williams K.H."/>
            <person name="Banfield J.F."/>
        </authorList>
    </citation>
    <scope>NUCLEOTIDE SEQUENCE [LARGE SCALE GENOMIC DNA]</scope>
</reference>
<dbReference type="PANTHER" id="PTHR34138:SF1">
    <property type="entry name" value="CELL SHAPE-DETERMINING PROTEIN MREC"/>
    <property type="match status" value="1"/>
</dbReference>
<gene>
    <name evidence="7" type="ORF">UU14_C0021G0004</name>
</gene>
<dbReference type="GO" id="GO:0005886">
    <property type="term" value="C:plasma membrane"/>
    <property type="evidence" value="ECO:0007669"/>
    <property type="project" value="TreeGrafter"/>
</dbReference>
<evidence type="ECO:0000256" key="3">
    <source>
        <dbReference type="ARBA" id="ARBA00022960"/>
    </source>
</evidence>
<dbReference type="InterPro" id="IPR042177">
    <property type="entry name" value="Cell/Rod_1"/>
</dbReference>
<feature type="domain" description="Rod shape-determining protein MreC beta-barrel core" evidence="6">
    <location>
        <begin position="100"/>
        <end position="247"/>
    </location>
</feature>
<evidence type="ECO:0000313" key="7">
    <source>
        <dbReference type="EMBL" id="KKR71696.1"/>
    </source>
</evidence>
<comment type="similarity">
    <text evidence="1">Belongs to the MreC family.</text>
</comment>
<dbReference type="InterPro" id="IPR007221">
    <property type="entry name" value="MreC"/>
</dbReference>
<dbReference type="InterPro" id="IPR042175">
    <property type="entry name" value="Cell/Rod_MreC_2"/>
</dbReference>
<evidence type="ECO:0000256" key="4">
    <source>
        <dbReference type="ARBA" id="ARBA00032089"/>
    </source>
</evidence>
<name>A0A0G0TA81_9BACT</name>
<evidence type="ECO:0000256" key="1">
    <source>
        <dbReference type="ARBA" id="ARBA00009369"/>
    </source>
</evidence>
<dbReference type="GO" id="GO:0008360">
    <property type="term" value="P:regulation of cell shape"/>
    <property type="evidence" value="ECO:0007669"/>
    <property type="project" value="UniProtKB-KW"/>
</dbReference>
<dbReference type="EMBL" id="LBZM01000021">
    <property type="protein sequence ID" value="KKR71696.1"/>
    <property type="molecule type" value="Genomic_DNA"/>
</dbReference>
<dbReference type="PANTHER" id="PTHR34138">
    <property type="entry name" value="CELL SHAPE-DETERMINING PROTEIN MREC"/>
    <property type="match status" value="1"/>
</dbReference>
<accession>A0A0G0TA81</accession>
<evidence type="ECO:0000256" key="5">
    <source>
        <dbReference type="SAM" id="Coils"/>
    </source>
</evidence>
<dbReference type="InterPro" id="IPR055342">
    <property type="entry name" value="MreC_beta-barrel_core"/>
</dbReference>
<keyword evidence="3" id="KW-0133">Cell shape</keyword>
<keyword evidence="5" id="KW-0175">Coiled coil</keyword>